<dbReference type="PANTHER" id="PTHR40202:SF1">
    <property type="entry name" value="HD DOMAIN-CONTAINING PROTEIN"/>
    <property type="match status" value="1"/>
</dbReference>
<organism evidence="2 3">
    <name type="scientific">Scleromatobacter humisilvae</name>
    <dbReference type="NCBI Taxonomy" id="2897159"/>
    <lineage>
        <taxon>Bacteria</taxon>
        <taxon>Pseudomonadati</taxon>
        <taxon>Pseudomonadota</taxon>
        <taxon>Betaproteobacteria</taxon>
        <taxon>Burkholderiales</taxon>
        <taxon>Sphaerotilaceae</taxon>
        <taxon>Scleromatobacter</taxon>
    </lineage>
</organism>
<evidence type="ECO:0000313" key="3">
    <source>
        <dbReference type="Proteomes" id="UP001139353"/>
    </source>
</evidence>
<dbReference type="Gene3D" id="1.10.3210.10">
    <property type="entry name" value="Hypothetical protein af1432"/>
    <property type="match status" value="1"/>
</dbReference>
<dbReference type="Pfam" id="PF01966">
    <property type="entry name" value="HD"/>
    <property type="match status" value="1"/>
</dbReference>
<accession>A0A9X1YLV5</accession>
<comment type="caution">
    <text evidence="2">The sequence shown here is derived from an EMBL/GenBank/DDBJ whole genome shotgun (WGS) entry which is preliminary data.</text>
</comment>
<dbReference type="Proteomes" id="UP001139353">
    <property type="component" value="Unassembled WGS sequence"/>
</dbReference>
<dbReference type="InterPro" id="IPR006674">
    <property type="entry name" value="HD_domain"/>
</dbReference>
<gene>
    <name evidence="2" type="ORF">LPC04_13650</name>
</gene>
<dbReference type="PANTHER" id="PTHR40202">
    <property type="match status" value="1"/>
</dbReference>
<dbReference type="AlphaFoldDB" id="A0A9X1YLV5"/>
<reference evidence="2" key="1">
    <citation type="submission" date="2021-11" db="EMBL/GenBank/DDBJ databases">
        <title>BS-T2-15 a new species belonging to the Comamonadaceae family isolated from the soil of a French oak forest.</title>
        <authorList>
            <person name="Mieszkin S."/>
            <person name="Alain K."/>
        </authorList>
    </citation>
    <scope>NUCLEOTIDE SEQUENCE</scope>
    <source>
        <strain evidence="2">BS-T2-15</strain>
    </source>
</reference>
<evidence type="ECO:0000313" key="2">
    <source>
        <dbReference type="EMBL" id="MCK9686752.1"/>
    </source>
</evidence>
<keyword evidence="3" id="KW-1185">Reference proteome</keyword>
<protein>
    <submittedName>
        <fullName evidence="2">HD domain-containing protein</fullName>
    </submittedName>
</protein>
<dbReference type="InterPro" id="IPR052567">
    <property type="entry name" value="OP_Dioxygenase"/>
</dbReference>
<sequence length="192" mass="21051">MPSDILERLSHLFALHGATSYEGNRRESVSALNHALQCAQLAEDARADAPLVVAALLHDVGHFVAIDDIGDKDDIDDVHELRGVAVLVRDFPPAVIEPIRLHVAAKRYLTAIEPTYLRGLSPASVHSLAQQGGPFRGAEIARFEALPFAQDAVRLRRWDDLAKEPDRETPGLGYYLALADELRLPARPLAGR</sequence>
<proteinExistence type="predicted"/>
<dbReference type="RefSeq" id="WP_275682792.1">
    <property type="nucleotide sequence ID" value="NZ_JAJLJH010000003.1"/>
</dbReference>
<feature type="domain" description="HD" evidence="1">
    <location>
        <begin position="32"/>
        <end position="96"/>
    </location>
</feature>
<name>A0A9X1YLV5_9BURK</name>
<dbReference type="SUPFAM" id="SSF109604">
    <property type="entry name" value="HD-domain/PDEase-like"/>
    <property type="match status" value="1"/>
</dbReference>
<evidence type="ECO:0000259" key="1">
    <source>
        <dbReference type="Pfam" id="PF01966"/>
    </source>
</evidence>
<dbReference type="EMBL" id="JAJLJH010000003">
    <property type="protein sequence ID" value="MCK9686752.1"/>
    <property type="molecule type" value="Genomic_DNA"/>
</dbReference>